<geneLocation type="mitochondrion" evidence="1"/>
<organism evidence="1 2">
    <name type="scientific">Plasmodiophora brassicae</name>
    <name type="common">Clubroot disease agent</name>
    <dbReference type="NCBI Taxonomy" id="37360"/>
    <lineage>
        <taxon>Eukaryota</taxon>
        <taxon>Sar</taxon>
        <taxon>Rhizaria</taxon>
        <taxon>Endomyxa</taxon>
        <taxon>Phytomyxea</taxon>
        <taxon>Plasmodiophorida</taxon>
        <taxon>Plasmodiophoridae</taxon>
        <taxon>Plasmodiophora</taxon>
    </lineage>
</organism>
<keyword evidence="1" id="KW-0496">Mitochondrion</keyword>
<sequence length="134" mass="14708">MECNRVTRQHAASRDTANPPRSCCCHYVGGAVEAGPERAHIPYSSRWPGDATLSVLSTYRSCCRRYVGVVVKGNLDQTTCAGTSDDAFATLVADGHPVFSILELESGFHNRWVTRSLEPGLYLLFAGRRLPPRP</sequence>
<reference evidence="1 2" key="1">
    <citation type="submission" date="2018-03" db="EMBL/GenBank/DDBJ databases">
        <authorList>
            <person name="Fogelqvist J."/>
        </authorList>
    </citation>
    <scope>NUCLEOTIDE SEQUENCE [LARGE SCALE GENOMIC DNA]</scope>
</reference>
<dbReference type="AlphaFoldDB" id="A0A3P3Y885"/>
<accession>A0A3P3Y885</accession>
<gene>
    <name evidence="1" type="ORF">PLBR_LOCUS3415</name>
</gene>
<evidence type="ECO:0000313" key="1">
    <source>
        <dbReference type="EMBL" id="SPQ96200.1"/>
    </source>
</evidence>
<dbReference type="EMBL" id="OVEO01000005">
    <property type="protein sequence ID" value="SPQ96200.1"/>
    <property type="molecule type" value="Genomic_DNA"/>
</dbReference>
<evidence type="ECO:0000313" key="2">
    <source>
        <dbReference type="Proteomes" id="UP000290189"/>
    </source>
</evidence>
<proteinExistence type="predicted"/>
<protein>
    <submittedName>
        <fullName evidence="1">Uncharacterized protein</fullName>
    </submittedName>
</protein>
<dbReference type="Proteomes" id="UP000290189">
    <property type="component" value="Unassembled WGS sequence"/>
</dbReference>
<name>A0A3P3Y885_PLABS</name>